<evidence type="ECO:0000313" key="3">
    <source>
        <dbReference type="Proteomes" id="UP001500454"/>
    </source>
</evidence>
<dbReference type="InterPro" id="IPR010620">
    <property type="entry name" value="SBBP_repeat"/>
</dbReference>
<name>A0ABP8IXF2_9BACT</name>
<dbReference type="Gene3D" id="2.120.10.30">
    <property type="entry name" value="TolB, C-terminal domain"/>
    <property type="match status" value="2"/>
</dbReference>
<dbReference type="InterPro" id="IPR011042">
    <property type="entry name" value="6-blade_b-propeller_TolB-like"/>
</dbReference>
<dbReference type="PANTHER" id="PTHR35580:SF1">
    <property type="entry name" value="PHYTASE-LIKE DOMAIN-CONTAINING PROTEIN"/>
    <property type="match status" value="1"/>
</dbReference>
<protein>
    <recommendedName>
        <fullName evidence="4">T9SS type A sorting domain-containing protein</fullName>
    </recommendedName>
</protein>
<dbReference type="EMBL" id="BAABHA010000002">
    <property type="protein sequence ID" value="GAA4378351.1"/>
    <property type="molecule type" value="Genomic_DNA"/>
</dbReference>
<dbReference type="PANTHER" id="PTHR35580">
    <property type="entry name" value="CELL SURFACE GLYCOPROTEIN (S-LAYER PROTEIN)-LIKE PROTEIN"/>
    <property type="match status" value="1"/>
</dbReference>
<dbReference type="SUPFAM" id="SSF101898">
    <property type="entry name" value="NHL repeat"/>
    <property type="match status" value="1"/>
</dbReference>
<feature type="region of interest" description="Disordered" evidence="1">
    <location>
        <begin position="429"/>
        <end position="448"/>
    </location>
</feature>
<dbReference type="Proteomes" id="UP001500454">
    <property type="component" value="Unassembled WGS sequence"/>
</dbReference>
<feature type="compositionally biased region" description="Low complexity" evidence="1">
    <location>
        <begin position="435"/>
        <end position="448"/>
    </location>
</feature>
<gene>
    <name evidence="2" type="ORF">GCM10023186_14800</name>
</gene>
<dbReference type="InterPro" id="IPR052918">
    <property type="entry name" value="Motility_Chemotaxis_Reg"/>
</dbReference>
<reference evidence="3" key="1">
    <citation type="journal article" date="2019" name="Int. J. Syst. Evol. Microbiol.">
        <title>The Global Catalogue of Microorganisms (GCM) 10K type strain sequencing project: providing services to taxonomists for standard genome sequencing and annotation.</title>
        <authorList>
            <consortium name="The Broad Institute Genomics Platform"/>
            <consortium name="The Broad Institute Genome Sequencing Center for Infectious Disease"/>
            <person name="Wu L."/>
            <person name="Ma J."/>
        </authorList>
    </citation>
    <scope>NUCLEOTIDE SEQUENCE [LARGE SCALE GENOMIC DNA]</scope>
    <source>
        <strain evidence="3">JCM 17924</strain>
    </source>
</reference>
<comment type="caution">
    <text evidence="2">The sequence shown here is derived from an EMBL/GenBank/DDBJ whole genome shotgun (WGS) entry which is preliminary data.</text>
</comment>
<proteinExistence type="predicted"/>
<sequence>MKVDAAGNAYITYTYLGSGRVDYITCKVSAAGTLQWTAEYDGTGNGDDSPAALVVDANGNVYVTGTSKSPFGVDEFATVKYNAAGVQQWVQRYGANGYTCRAEAMTIDAFGNLYIVGMTPSRNDPFTDTFNDFMTLKYSASGVLQWARRGGSTTKGDDPVGIGVDAKGNVYVAGTSVEQTTATVGTWRVETVYLIEKYLPNGFHQWSARHIYPRGGRHHNTRAMAVDAAGNTYVTGTLRLDGGTTPVYYTVKYNSSGSRQWYDYYRAEDDYYSHPNAIAVSSVGNVYVTGRLSLRDLGSYYGTLKYSPTGMLLWGSYHGYGNRNEGLAVAVDASDNAYVTGLTTGSYNSLTDCTTLKYNSDGTKLWAKTFNGYGNGDDRGENVVADGSGNVYISGTTNDGAHYYDAVIIKYAPITSGLKTNLYPTLAQTGIRSTPPSQGNSPSSLSSTTSELMAFPVPFTNGTTIHFGLATDAARARLQVFDGLGRVVATLHDGPLVAGQRYTAQLHGAALAGGLYVCRLTTPTTTQQIRLTRSR</sequence>
<evidence type="ECO:0000256" key="1">
    <source>
        <dbReference type="SAM" id="MobiDB-lite"/>
    </source>
</evidence>
<organism evidence="2 3">
    <name type="scientific">Hymenobacter koreensis</name>
    <dbReference type="NCBI Taxonomy" id="1084523"/>
    <lineage>
        <taxon>Bacteria</taxon>
        <taxon>Pseudomonadati</taxon>
        <taxon>Bacteroidota</taxon>
        <taxon>Cytophagia</taxon>
        <taxon>Cytophagales</taxon>
        <taxon>Hymenobacteraceae</taxon>
        <taxon>Hymenobacter</taxon>
    </lineage>
</organism>
<dbReference type="SUPFAM" id="SSF63829">
    <property type="entry name" value="Calcium-dependent phosphotriesterase"/>
    <property type="match status" value="1"/>
</dbReference>
<keyword evidence="3" id="KW-1185">Reference proteome</keyword>
<dbReference type="Pfam" id="PF06739">
    <property type="entry name" value="SBBP"/>
    <property type="match status" value="3"/>
</dbReference>
<accession>A0ABP8IXF2</accession>
<evidence type="ECO:0008006" key="4">
    <source>
        <dbReference type="Google" id="ProtNLM"/>
    </source>
</evidence>
<dbReference type="RefSeq" id="WP_345222720.1">
    <property type="nucleotide sequence ID" value="NZ_BAABHA010000002.1"/>
</dbReference>
<evidence type="ECO:0000313" key="2">
    <source>
        <dbReference type="EMBL" id="GAA4378351.1"/>
    </source>
</evidence>